<keyword evidence="3" id="KW-0520">NAD</keyword>
<dbReference type="NCBIfam" id="TIGR01936">
    <property type="entry name" value="nqrA"/>
    <property type="match status" value="1"/>
</dbReference>
<dbReference type="PANTHER" id="PTHR37839">
    <property type="entry name" value="NA(+)-TRANSLOCATING NADH-QUINONE REDUCTASE SUBUNIT A"/>
    <property type="match status" value="1"/>
</dbReference>
<dbReference type="GO" id="GO:0016655">
    <property type="term" value="F:oxidoreductase activity, acting on NAD(P)H, quinone or similar compound as acceptor"/>
    <property type="evidence" value="ECO:0007669"/>
    <property type="project" value="InterPro"/>
</dbReference>
<feature type="domain" description="NqrA N-terminal barrel-sandwich hybrid" evidence="8">
    <location>
        <begin position="5"/>
        <end position="98"/>
    </location>
</feature>
<keyword evidence="2" id="KW-1278">Translocase</keyword>
<dbReference type="AlphaFoldDB" id="A0A3B0RB65"/>
<keyword evidence="4" id="KW-0915">Sodium</keyword>
<sequence length="451" mass="49499">MSNDIRIKKGLDIKLKGAAEKAKENAVVSNFYTIRPEDFHNVIPKLIAKEGARIKAGDPVFYDKSNEAVKFASPVSGEIIEIFRGEKRKILAIKIQADKEQSYKDNGTLNVESATAKDIKGKLLDSGCWPFIKQRPYDVIANPDKAPKAIFISGYASAPLAADLDFTLQGKDAELQAAVTALGKLTDGKVHVSVGKASNSPLAGLSGITLHTVSGPHPSGNVGTQINKIDPVNKGEVVWTINAQDLVIIGELLLTGKFNAERIVALVGSLVEKPRYFVTKIGSEVATMIYDYGINKDANARIISGNVLSGKHIQPDGYLDYYSNVISIIPEGDDYEFFGWTAPVFNKVSTTKALTFSWLTPNKKFDLNTNTNGEHRAFVVTGMYEEVFPLDIFPMQILKACMYNDLDEMEALGMYEVAPEDFALTEFVCVSKQPHQEIIRKGLDIMIKEIG</sequence>
<evidence type="ECO:0000259" key="8">
    <source>
        <dbReference type="Pfam" id="PF05896"/>
    </source>
</evidence>
<keyword evidence="1" id="KW-0813">Transport</keyword>
<keyword evidence="7" id="KW-0739">Sodium transport</keyword>
<dbReference type="InterPro" id="IPR022615">
    <property type="entry name" value="NqrA_C_domain"/>
</dbReference>
<evidence type="ECO:0000259" key="10">
    <source>
        <dbReference type="Pfam" id="PF24836"/>
    </source>
</evidence>
<evidence type="ECO:0000256" key="1">
    <source>
        <dbReference type="ARBA" id="ARBA00022448"/>
    </source>
</evidence>
<evidence type="ECO:0000256" key="7">
    <source>
        <dbReference type="ARBA" id="ARBA00023201"/>
    </source>
</evidence>
<dbReference type="Pfam" id="PF05896">
    <property type="entry name" value="NQRA_N"/>
    <property type="match status" value="1"/>
</dbReference>
<feature type="domain" description="Na(+)-translocating NADH-quinone reductase subunit A C-terminal" evidence="9">
    <location>
        <begin position="263"/>
        <end position="313"/>
    </location>
</feature>
<dbReference type="Pfam" id="PF24836">
    <property type="entry name" value="NQRA_2nd"/>
    <property type="match status" value="1"/>
</dbReference>
<evidence type="ECO:0000256" key="4">
    <source>
        <dbReference type="ARBA" id="ARBA00023053"/>
    </source>
</evidence>
<name>A0A3B0RB65_9ZZZZ</name>
<keyword evidence="11" id="KW-0560">Oxidoreductase</keyword>
<reference evidence="11" key="1">
    <citation type="submission" date="2018-06" db="EMBL/GenBank/DDBJ databases">
        <authorList>
            <person name="Zhirakovskaya E."/>
        </authorList>
    </citation>
    <scope>NUCLEOTIDE SEQUENCE</scope>
</reference>
<dbReference type="GO" id="GO:0006814">
    <property type="term" value="P:sodium ion transport"/>
    <property type="evidence" value="ECO:0007669"/>
    <property type="project" value="UniProtKB-KW"/>
</dbReference>
<evidence type="ECO:0000256" key="5">
    <source>
        <dbReference type="ARBA" id="ARBA00023065"/>
    </source>
</evidence>
<dbReference type="InterPro" id="IPR056148">
    <property type="entry name" value="NQRA_2nd"/>
</dbReference>
<gene>
    <name evidence="11" type="ORF">MNBD_BACTEROID02-351</name>
</gene>
<feature type="domain" description="NqrA second alpha/beta" evidence="10">
    <location>
        <begin position="115"/>
        <end position="258"/>
    </location>
</feature>
<dbReference type="NCBIfam" id="NF003761">
    <property type="entry name" value="PRK05352.1-4"/>
    <property type="match status" value="1"/>
</dbReference>
<protein>
    <submittedName>
        <fullName evidence="11">Na(+)-translocating NADH-quinone reductase subunit A</fullName>
        <ecNumber evidence="11">1.6.5.8</ecNumber>
    </submittedName>
</protein>
<evidence type="ECO:0000259" key="9">
    <source>
        <dbReference type="Pfam" id="PF11973"/>
    </source>
</evidence>
<keyword evidence="6" id="KW-0830">Ubiquinone</keyword>
<dbReference type="HAMAP" id="MF_00425">
    <property type="entry name" value="NqrA"/>
    <property type="match status" value="1"/>
</dbReference>
<evidence type="ECO:0000256" key="2">
    <source>
        <dbReference type="ARBA" id="ARBA00022967"/>
    </source>
</evidence>
<dbReference type="InterPro" id="IPR008703">
    <property type="entry name" value="NqrA"/>
</dbReference>
<accession>A0A3B0RB65</accession>
<keyword evidence="5" id="KW-0406">Ion transport</keyword>
<dbReference type="Pfam" id="PF11973">
    <property type="entry name" value="NQRA_SLBB"/>
    <property type="match status" value="1"/>
</dbReference>
<evidence type="ECO:0000313" key="11">
    <source>
        <dbReference type="EMBL" id="VAV86216.1"/>
    </source>
</evidence>
<dbReference type="PANTHER" id="PTHR37839:SF1">
    <property type="entry name" value="NA(+)-TRANSLOCATING NADH-QUINONE REDUCTASE SUBUNIT A"/>
    <property type="match status" value="1"/>
</dbReference>
<dbReference type="EMBL" id="UOEB01000305">
    <property type="protein sequence ID" value="VAV86216.1"/>
    <property type="molecule type" value="Genomic_DNA"/>
</dbReference>
<evidence type="ECO:0000256" key="6">
    <source>
        <dbReference type="ARBA" id="ARBA00023075"/>
    </source>
</evidence>
<evidence type="ECO:0000256" key="3">
    <source>
        <dbReference type="ARBA" id="ARBA00023027"/>
    </source>
</evidence>
<dbReference type="InterPro" id="IPR056147">
    <property type="entry name" value="NQRA_N"/>
</dbReference>
<organism evidence="11">
    <name type="scientific">hydrothermal vent metagenome</name>
    <dbReference type="NCBI Taxonomy" id="652676"/>
    <lineage>
        <taxon>unclassified sequences</taxon>
        <taxon>metagenomes</taxon>
        <taxon>ecological metagenomes</taxon>
    </lineage>
</organism>
<proteinExistence type="inferred from homology"/>
<dbReference type="EC" id="1.6.5.8" evidence="11"/>